<keyword evidence="2" id="KW-1185">Reference proteome</keyword>
<accession>A0A9X2EFI3</accession>
<reference evidence="1" key="1">
    <citation type="submission" date="2022-06" db="EMBL/GenBank/DDBJ databases">
        <title>Novel species in genus nocardia.</title>
        <authorList>
            <person name="Li F."/>
        </authorList>
    </citation>
    <scope>NUCLEOTIDE SEQUENCE</scope>
    <source>
        <strain evidence="1">CDC141</strain>
    </source>
</reference>
<dbReference type="AlphaFoldDB" id="A0A9X2EFI3"/>
<dbReference type="EMBL" id="JAMRXG010000018">
    <property type="protein sequence ID" value="MCM6778008.1"/>
    <property type="molecule type" value="Genomic_DNA"/>
</dbReference>
<comment type="caution">
    <text evidence="1">The sequence shown here is derived from an EMBL/GenBank/DDBJ whole genome shotgun (WGS) entry which is preliminary data.</text>
</comment>
<evidence type="ECO:0000313" key="1">
    <source>
        <dbReference type="EMBL" id="MCM6778008.1"/>
    </source>
</evidence>
<dbReference type="RefSeq" id="WP_251917464.1">
    <property type="nucleotide sequence ID" value="NZ_JAMRXG010000018.1"/>
</dbReference>
<protein>
    <submittedName>
        <fullName evidence="1">Uncharacterized protein</fullName>
    </submittedName>
</protein>
<organism evidence="1 2">
    <name type="scientific">Nocardia pulmonis</name>
    <dbReference type="NCBI Taxonomy" id="2951408"/>
    <lineage>
        <taxon>Bacteria</taxon>
        <taxon>Bacillati</taxon>
        <taxon>Actinomycetota</taxon>
        <taxon>Actinomycetes</taxon>
        <taxon>Mycobacteriales</taxon>
        <taxon>Nocardiaceae</taxon>
        <taxon>Nocardia</taxon>
    </lineage>
</organism>
<evidence type="ECO:0000313" key="2">
    <source>
        <dbReference type="Proteomes" id="UP001139157"/>
    </source>
</evidence>
<proteinExistence type="predicted"/>
<gene>
    <name evidence="1" type="ORF">NDR86_31445</name>
</gene>
<dbReference type="Proteomes" id="UP001139157">
    <property type="component" value="Unassembled WGS sequence"/>
</dbReference>
<sequence>MCARRRLPDHGKLRLAMVGSAHSDNPRAKQILRTAKDLYRLRKRGGPESERAVLVDQADAAVGVPGIGAAIAACVDAWVIREAITDDHPDPYQEIRETAEAYEDLVGVADEQIQPPIAEVGEPAVP</sequence>
<name>A0A9X2EFI3_9NOCA</name>